<comment type="caution">
    <text evidence="2">The sequence shown here is derived from an EMBL/GenBank/DDBJ whole genome shotgun (WGS) entry which is preliminary data.</text>
</comment>
<keyword evidence="3" id="KW-1185">Reference proteome</keyword>
<evidence type="ECO:0000256" key="1">
    <source>
        <dbReference type="SAM" id="MobiDB-lite"/>
    </source>
</evidence>
<proteinExistence type="predicted"/>
<evidence type="ECO:0000313" key="2">
    <source>
        <dbReference type="EMBL" id="MBE2997829.1"/>
    </source>
</evidence>
<dbReference type="Pfam" id="PF11303">
    <property type="entry name" value="DUF3105"/>
    <property type="match status" value="1"/>
</dbReference>
<organism evidence="2 3">
    <name type="scientific">Nocardiopsis coralli</name>
    <dbReference type="NCBI Taxonomy" id="2772213"/>
    <lineage>
        <taxon>Bacteria</taxon>
        <taxon>Bacillati</taxon>
        <taxon>Actinomycetota</taxon>
        <taxon>Actinomycetes</taxon>
        <taxon>Streptosporangiales</taxon>
        <taxon>Nocardiopsidaceae</taxon>
        <taxon>Nocardiopsis</taxon>
    </lineage>
</organism>
<gene>
    <name evidence="2" type="ORF">IDM40_03760</name>
</gene>
<accession>A0ABR9P1W0</accession>
<reference evidence="2 3" key="1">
    <citation type="submission" date="2020-09" db="EMBL/GenBank/DDBJ databases">
        <title>Diversity and distribution of actinomycetes associated with coral in the coast of Hainan.</title>
        <authorList>
            <person name="Li F."/>
        </authorList>
    </citation>
    <scope>NUCLEOTIDE SEQUENCE [LARGE SCALE GENOMIC DNA]</scope>
    <source>
        <strain evidence="2 3">HNM0947</strain>
    </source>
</reference>
<name>A0ABR9P1W0_9ACTN</name>
<dbReference type="InterPro" id="IPR021454">
    <property type="entry name" value="DUF3105"/>
</dbReference>
<feature type="region of interest" description="Disordered" evidence="1">
    <location>
        <begin position="160"/>
        <end position="204"/>
    </location>
</feature>
<dbReference type="Proteomes" id="UP000806528">
    <property type="component" value="Unassembled WGS sequence"/>
</dbReference>
<dbReference type="EMBL" id="JADBGI010000003">
    <property type="protein sequence ID" value="MBE2997829.1"/>
    <property type="molecule type" value="Genomic_DNA"/>
</dbReference>
<sequence length="204" mass="22338">MGAFFALALVLAGGVVAYTMFGAGDRARGSAVEGVQEWEGLSKAHVPMDTRADYEMYPPAGGEHYDAWQNCGVYDEPLRTEFAVHSQEHGAVWITHDPHLDRDQVQQLHDLYTPGEYIIVSPMEGLPAPVVASGWETQIRLDDADDPRLGPFLRQYVQSRDVPEPGAPCSGMFDGTEEDFDAEQTPADLGVEREEDEGAQGAMP</sequence>
<protein>
    <submittedName>
        <fullName evidence="2">DUF3105 domain-containing protein</fullName>
    </submittedName>
</protein>
<evidence type="ECO:0000313" key="3">
    <source>
        <dbReference type="Proteomes" id="UP000806528"/>
    </source>
</evidence>